<evidence type="ECO:0000313" key="2">
    <source>
        <dbReference type="EMBL" id="KWZ37825.1"/>
    </source>
</evidence>
<comment type="caution">
    <text evidence="2">The sequence shown here is derived from an EMBL/GenBank/DDBJ whole genome shotgun (WGS) entry which is preliminary data.</text>
</comment>
<accession>A0ABR5T3P2</accession>
<dbReference type="EMBL" id="LNJQ01000004">
    <property type="protein sequence ID" value="KWZ37825.1"/>
    <property type="molecule type" value="Genomic_DNA"/>
</dbReference>
<protein>
    <submittedName>
        <fullName evidence="2">Uncharacterized protein</fullName>
    </submittedName>
</protein>
<dbReference type="Proteomes" id="UP000070255">
    <property type="component" value="Unassembled WGS sequence"/>
</dbReference>
<evidence type="ECO:0000256" key="1">
    <source>
        <dbReference type="SAM" id="MobiDB-lite"/>
    </source>
</evidence>
<feature type="region of interest" description="Disordered" evidence="1">
    <location>
        <begin position="48"/>
        <end position="71"/>
    </location>
</feature>
<proteinExistence type="predicted"/>
<evidence type="ECO:0000313" key="3">
    <source>
        <dbReference type="Proteomes" id="UP000070255"/>
    </source>
</evidence>
<reference evidence="2 3" key="1">
    <citation type="submission" date="2015-11" db="EMBL/GenBank/DDBJ databases">
        <authorList>
            <person name="Sahl J."/>
            <person name="Wagner D."/>
            <person name="Keim P."/>
        </authorList>
    </citation>
    <scope>NUCLEOTIDE SEQUENCE [LARGE SCALE GENOMIC DNA]</scope>
    <source>
        <strain evidence="2 3">BDU18</strain>
    </source>
</reference>
<gene>
    <name evidence="2" type="ORF">WS72_23115</name>
</gene>
<name>A0ABR5T3P2_9BURK</name>
<sequence length="71" mass="7802">MRRRHAAISRSGRYVDLHLSSATIRRVDDQDNEPNATRAVDAFRFKASSRPFPGSPRSRHAAGLAVISPSG</sequence>
<organism evidence="2 3">
    <name type="scientific">Burkholderia savannae</name>
    <dbReference type="NCBI Taxonomy" id="1637837"/>
    <lineage>
        <taxon>Bacteria</taxon>
        <taxon>Pseudomonadati</taxon>
        <taxon>Pseudomonadota</taxon>
        <taxon>Betaproteobacteria</taxon>
        <taxon>Burkholderiales</taxon>
        <taxon>Burkholderiaceae</taxon>
        <taxon>Burkholderia</taxon>
        <taxon>pseudomallei group</taxon>
    </lineage>
</organism>
<keyword evidence="3" id="KW-1185">Reference proteome</keyword>